<dbReference type="EMBL" id="JACYTR010000001">
    <property type="protein sequence ID" value="MBD8524134.1"/>
    <property type="molecule type" value="Genomic_DNA"/>
</dbReference>
<evidence type="ECO:0000313" key="1">
    <source>
        <dbReference type="EMBL" id="MBD8524134.1"/>
    </source>
</evidence>
<dbReference type="RefSeq" id="WP_192027486.1">
    <property type="nucleotide sequence ID" value="NZ_JACYTR010000001.1"/>
</dbReference>
<proteinExistence type="predicted"/>
<organism evidence="1 2">
    <name type="scientific">Pseudomarimonas arenosa</name>
    <dbReference type="NCBI Taxonomy" id="2774145"/>
    <lineage>
        <taxon>Bacteria</taxon>
        <taxon>Pseudomonadati</taxon>
        <taxon>Pseudomonadota</taxon>
        <taxon>Gammaproteobacteria</taxon>
        <taxon>Lysobacterales</taxon>
        <taxon>Lysobacteraceae</taxon>
        <taxon>Pseudomarimonas</taxon>
    </lineage>
</organism>
<dbReference type="Proteomes" id="UP000613768">
    <property type="component" value="Unassembled WGS sequence"/>
</dbReference>
<protein>
    <submittedName>
        <fullName evidence="1">Uncharacterized protein</fullName>
    </submittedName>
</protein>
<evidence type="ECO:0000313" key="2">
    <source>
        <dbReference type="Proteomes" id="UP000613768"/>
    </source>
</evidence>
<keyword evidence="2" id="KW-1185">Reference proteome</keyword>
<gene>
    <name evidence="1" type="ORF">IFO71_00110</name>
</gene>
<comment type="caution">
    <text evidence="1">The sequence shown here is derived from an EMBL/GenBank/DDBJ whole genome shotgun (WGS) entry which is preliminary data.</text>
</comment>
<sequence>MMADARLPMKMTRHASNRWRERCADLNLADEWANARRASKGQRRKLRAQLKSFSECEPGGYSGKVLVGPSKVVLVVIAYPTVQKVVTVFPLTGNGRWRQQNIVEQLLQHDQEAA</sequence>
<accession>A0AAW3ZEL8</accession>
<dbReference type="AlphaFoldDB" id="A0AAW3ZEL8"/>
<reference evidence="1 2" key="1">
    <citation type="submission" date="2020-09" db="EMBL/GenBank/DDBJ databases">
        <title>Pseudoxanthomonas sp. CAU 1598 isolated from sand of Yaerae Beach.</title>
        <authorList>
            <person name="Kim W."/>
        </authorList>
    </citation>
    <scope>NUCLEOTIDE SEQUENCE [LARGE SCALE GENOMIC DNA]</scope>
    <source>
        <strain evidence="1 2">CAU 1598</strain>
    </source>
</reference>
<name>A0AAW3ZEL8_9GAMM</name>